<comment type="cofactor">
    <cofactor evidence="2">
        <name>Fe cation</name>
        <dbReference type="ChEBI" id="CHEBI:24875"/>
    </cofactor>
</comment>
<dbReference type="GO" id="GO:0005506">
    <property type="term" value="F:iron ion binding"/>
    <property type="evidence" value="ECO:0007669"/>
    <property type="project" value="InterPro"/>
</dbReference>
<comment type="cofactor">
    <cofactor evidence="1">
        <name>L-ascorbate</name>
        <dbReference type="ChEBI" id="CHEBI:38290"/>
    </cofactor>
</comment>
<keyword evidence="7" id="KW-0677">Repeat</keyword>
<evidence type="ECO:0000256" key="5">
    <source>
        <dbReference type="ARBA" id="ARBA00022723"/>
    </source>
</evidence>
<organism evidence="15 16">
    <name type="scientific">Zootermopsis nevadensis</name>
    <name type="common">Dampwood termite</name>
    <dbReference type="NCBI Taxonomy" id="136037"/>
    <lineage>
        <taxon>Eukaryota</taxon>
        <taxon>Metazoa</taxon>
        <taxon>Ecdysozoa</taxon>
        <taxon>Arthropoda</taxon>
        <taxon>Hexapoda</taxon>
        <taxon>Insecta</taxon>
        <taxon>Pterygota</taxon>
        <taxon>Neoptera</taxon>
        <taxon>Polyneoptera</taxon>
        <taxon>Dictyoptera</taxon>
        <taxon>Blattodea</taxon>
        <taxon>Blattoidea</taxon>
        <taxon>Termitoidae</taxon>
        <taxon>Termopsidae</taxon>
        <taxon>Zootermopsis</taxon>
    </lineage>
</organism>
<evidence type="ECO:0000259" key="14">
    <source>
        <dbReference type="PROSITE" id="PS51471"/>
    </source>
</evidence>
<dbReference type="InterPro" id="IPR005123">
    <property type="entry name" value="Oxoglu/Fe-dep_dioxygenase_dom"/>
</dbReference>
<feature type="non-terminal residue" evidence="15">
    <location>
        <position position="1"/>
    </location>
</feature>
<keyword evidence="13" id="KW-0325">Glycoprotein</keyword>
<keyword evidence="6" id="KW-0732">Signal</keyword>
<keyword evidence="11" id="KW-0560">Oxidoreductase</keyword>
<dbReference type="EMBL" id="KK852519">
    <property type="protein sequence ID" value="KDR22166.1"/>
    <property type="molecule type" value="Genomic_DNA"/>
</dbReference>
<dbReference type="Pfam" id="PF13640">
    <property type="entry name" value="2OG-FeII_Oxy_3"/>
    <property type="match status" value="1"/>
</dbReference>
<evidence type="ECO:0000256" key="1">
    <source>
        <dbReference type="ARBA" id="ARBA00001961"/>
    </source>
</evidence>
<evidence type="ECO:0000256" key="4">
    <source>
        <dbReference type="ARBA" id="ARBA00012262"/>
    </source>
</evidence>
<dbReference type="PANTHER" id="PTHR14049:SF9">
    <property type="entry name" value="PROCOLLAGEN-PROLINE 3-DIOXYGENASE"/>
    <property type="match status" value="1"/>
</dbReference>
<keyword evidence="9" id="KW-0256">Endoplasmic reticulum</keyword>
<dbReference type="InParanoid" id="A0A067RE99"/>
<dbReference type="InterPro" id="IPR056585">
    <property type="entry name" value="Leprecan_dom"/>
</dbReference>
<evidence type="ECO:0000256" key="6">
    <source>
        <dbReference type="ARBA" id="ARBA00022729"/>
    </source>
</evidence>
<reference evidence="15 16" key="1">
    <citation type="journal article" date="2014" name="Nat. Commun.">
        <title>Molecular traces of alternative social organization in a termite genome.</title>
        <authorList>
            <person name="Terrapon N."/>
            <person name="Li C."/>
            <person name="Robertson H.M."/>
            <person name="Ji L."/>
            <person name="Meng X."/>
            <person name="Booth W."/>
            <person name="Chen Z."/>
            <person name="Childers C.P."/>
            <person name="Glastad K.M."/>
            <person name="Gokhale K."/>
            <person name="Gowin J."/>
            <person name="Gronenberg W."/>
            <person name="Hermansen R.A."/>
            <person name="Hu H."/>
            <person name="Hunt B.G."/>
            <person name="Huylmans A.K."/>
            <person name="Khalil S.M."/>
            <person name="Mitchell R.D."/>
            <person name="Munoz-Torres M.C."/>
            <person name="Mustard J.A."/>
            <person name="Pan H."/>
            <person name="Reese J.T."/>
            <person name="Scharf M.E."/>
            <person name="Sun F."/>
            <person name="Vogel H."/>
            <person name="Xiao J."/>
            <person name="Yang W."/>
            <person name="Yang Z."/>
            <person name="Yang Z."/>
            <person name="Zhou J."/>
            <person name="Zhu J."/>
            <person name="Brent C.S."/>
            <person name="Elsik C.G."/>
            <person name="Goodisman M.A."/>
            <person name="Liberles D.A."/>
            <person name="Roe R.M."/>
            <person name="Vargo E.L."/>
            <person name="Vilcinskas A."/>
            <person name="Wang J."/>
            <person name="Bornberg-Bauer E."/>
            <person name="Korb J."/>
            <person name="Zhang G."/>
            <person name="Liebig J."/>
        </authorList>
    </citation>
    <scope>NUCLEOTIDE SEQUENCE [LARGE SCALE GENOMIC DNA]</scope>
    <source>
        <tissue evidence="15">Whole organism</tissue>
    </source>
</reference>
<accession>A0A067RE99</accession>
<evidence type="ECO:0000313" key="16">
    <source>
        <dbReference type="Proteomes" id="UP000027135"/>
    </source>
</evidence>
<protein>
    <recommendedName>
        <fullName evidence="4">procollagen-proline 3-dioxygenase</fullName>
        <ecNumber evidence="4">1.14.11.7</ecNumber>
    </recommendedName>
</protein>
<dbReference type="EC" id="1.14.11.7" evidence="4"/>
<feature type="non-terminal residue" evidence="15">
    <location>
        <position position="666"/>
    </location>
</feature>
<evidence type="ECO:0000256" key="11">
    <source>
        <dbReference type="ARBA" id="ARBA00023002"/>
    </source>
</evidence>
<dbReference type="GO" id="GO:0032963">
    <property type="term" value="P:collagen metabolic process"/>
    <property type="evidence" value="ECO:0007669"/>
    <property type="project" value="InterPro"/>
</dbReference>
<keyword evidence="5" id="KW-0479">Metal-binding</keyword>
<dbReference type="Gene3D" id="2.60.120.620">
    <property type="entry name" value="q2cbj1_9rhob like domain"/>
    <property type="match status" value="1"/>
</dbReference>
<dbReference type="Proteomes" id="UP000027135">
    <property type="component" value="Unassembled WGS sequence"/>
</dbReference>
<dbReference type="eggNOG" id="KOG4459">
    <property type="taxonomic scope" value="Eukaryota"/>
</dbReference>
<dbReference type="PROSITE" id="PS51471">
    <property type="entry name" value="FE2OG_OXY"/>
    <property type="match status" value="1"/>
</dbReference>
<evidence type="ECO:0000256" key="3">
    <source>
        <dbReference type="ARBA" id="ARBA00006487"/>
    </source>
</evidence>
<dbReference type="STRING" id="136037.A0A067RE99"/>
<dbReference type="Gene3D" id="1.25.40.10">
    <property type="entry name" value="Tetratricopeptide repeat domain"/>
    <property type="match status" value="2"/>
</dbReference>
<dbReference type="InterPro" id="IPR044862">
    <property type="entry name" value="Pro_4_hyd_alph_FE2OG_OXY"/>
</dbReference>
<evidence type="ECO:0000256" key="2">
    <source>
        <dbReference type="ARBA" id="ARBA00001962"/>
    </source>
</evidence>
<sequence length="666" mass="77201">ETDRPCDALYRDGVEAYLEERWQDCIDNFERALSVYRTLKQATVNCRIKCHEEGDESRTLIAQKNIDDLQFFEKTVRQTLCLLKCGRHNPKGGLNGLPKDVQKEFEVLKPYEYLQLCYYQKNLLQKAASAVFTYLVTNPESVVMQENLKFYSNLPEVDINQVVNFEAKNYVSLYIHGSEAYQHEDYKSVINYIEESLQDYLRGEEECRAYCEGPFDQGWFPDFVSSIANHFTYSLKCKRRCPDKLNSLNGEKHEDLLASHYHFLQFAYYKVGNVKKACEAVASYLIFYPADETMLNNKQYYTKLPQVEKDFFAPREEAIRYVKRQEYEVKLLDFIETEFVFQDGSENRTDGNATEVKIFVYLNDLKYRGNMIKEKLEHKSSVRTSDEELARGEMRRRKERAVGQLRNAAVRNVRAVMGERELRGKYRFVAEGFANESECNKMMELAQVAAVQGDGYSGNKSPHTNFERFEGVSLGRTALLVYLGLIEADILDLYLNLSEMGRDYLERYFNLKSELYFTYTHLVCRTALNESLRNRSDMSHAVHADNCKLLESGECLKVPPAYTWRDFSAILYLNEDFEGGEFIFVTDLTAKNVQSLVKPRCGRLVGFSAGSENLHGVRGVLRGRRCALGLWFTFSPFYEEIERVLAKQVLLEVRRGGSITDQLLHE</sequence>
<evidence type="ECO:0000256" key="13">
    <source>
        <dbReference type="ARBA" id="ARBA00023180"/>
    </source>
</evidence>
<feature type="domain" description="Fe2OG dioxygenase" evidence="14">
    <location>
        <begin position="520"/>
        <end position="634"/>
    </location>
</feature>
<evidence type="ECO:0000313" key="15">
    <source>
        <dbReference type="EMBL" id="KDR22166.1"/>
    </source>
</evidence>
<comment type="similarity">
    <text evidence="3">Belongs to the leprecan family.</text>
</comment>
<dbReference type="InterPro" id="IPR006620">
    <property type="entry name" value="Pro_4_hyd_alph"/>
</dbReference>
<dbReference type="InterPro" id="IPR011990">
    <property type="entry name" value="TPR-like_helical_dom_sf"/>
</dbReference>
<dbReference type="PANTHER" id="PTHR14049">
    <property type="entry name" value="LEPRECAN 1"/>
    <property type="match status" value="1"/>
</dbReference>
<proteinExistence type="inferred from homology"/>
<evidence type="ECO:0000256" key="8">
    <source>
        <dbReference type="ARBA" id="ARBA00022803"/>
    </source>
</evidence>
<evidence type="ECO:0000256" key="12">
    <source>
        <dbReference type="ARBA" id="ARBA00023004"/>
    </source>
</evidence>
<dbReference type="Pfam" id="PF23557">
    <property type="entry name" value="TPR_leprecan"/>
    <property type="match status" value="1"/>
</dbReference>
<keyword evidence="8" id="KW-0802">TPR repeat</keyword>
<keyword evidence="16" id="KW-1185">Reference proteome</keyword>
<dbReference type="FunFam" id="2.60.120.620:FF:000003">
    <property type="entry name" value="Prolyl 3-hydroxylase 2"/>
    <property type="match status" value="1"/>
</dbReference>
<dbReference type="SMART" id="SM00702">
    <property type="entry name" value="P4Hc"/>
    <property type="match status" value="1"/>
</dbReference>
<dbReference type="GO" id="GO:0031418">
    <property type="term" value="F:L-ascorbic acid binding"/>
    <property type="evidence" value="ECO:0007669"/>
    <property type="project" value="InterPro"/>
</dbReference>
<evidence type="ECO:0000256" key="10">
    <source>
        <dbReference type="ARBA" id="ARBA00022964"/>
    </source>
</evidence>
<dbReference type="InterPro" id="IPR039575">
    <property type="entry name" value="P3H"/>
</dbReference>
<gene>
    <name evidence="15" type="ORF">L798_02729</name>
</gene>
<keyword evidence="12" id="KW-0408">Iron</keyword>
<evidence type="ECO:0000256" key="9">
    <source>
        <dbReference type="ARBA" id="ARBA00022824"/>
    </source>
</evidence>
<keyword evidence="10" id="KW-0223">Dioxygenase</keyword>
<name>A0A067RE99_ZOONE</name>
<evidence type="ECO:0000256" key="7">
    <source>
        <dbReference type="ARBA" id="ARBA00022737"/>
    </source>
</evidence>
<dbReference type="AlphaFoldDB" id="A0A067RE99"/>
<dbReference type="OMA" id="KQCWREP"/>
<dbReference type="GO" id="GO:0019797">
    <property type="term" value="F:procollagen-proline 3-dioxygenase activity"/>
    <property type="evidence" value="ECO:0007669"/>
    <property type="project" value="UniProtKB-EC"/>
</dbReference>